<evidence type="ECO:0000256" key="1">
    <source>
        <dbReference type="SAM" id="SignalP"/>
    </source>
</evidence>
<dbReference type="Proteomes" id="UP000198749">
    <property type="component" value="Unassembled WGS sequence"/>
</dbReference>
<name>A0A1H9CZG4_9GAMM</name>
<dbReference type="InterPro" id="IPR036761">
    <property type="entry name" value="TTHA0802/YceI-like_sf"/>
</dbReference>
<accession>A0A1H9CZG4</accession>
<dbReference type="AlphaFoldDB" id="A0A1H9CZG4"/>
<dbReference type="RefSeq" id="WP_091352884.1">
    <property type="nucleotide sequence ID" value="NZ_AP025284.1"/>
</dbReference>
<reference evidence="4" key="1">
    <citation type="submission" date="2016-10" db="EMBL/GenBank/DDBJ databases">
        <authorList>
            <person name="Varghese N."/>
            <person name="Submissions S."/>
        </authorList>
    </citation>
    <scope>NUCLEOTIDE SEQUENCE [LARGE SCALE GENOMIC DNA]</scope>
    <source>
        <strain evidence="4">DSM 18887</strain>
    </source>
</reference>
<keyword evidence="1" id="KW-0732">Signal</keyword>
<dbReference type="STRING" id="355243.SAMN03080615_00256"/>
<protein>
    <submittedName>
        <fullName evidence="3">Polyisoprenoid-binding protein YceI</fullName>
    </submittedName>
</protein>
<dbReference type="OrthoDB" id="9811006at2"/>
<evidence type="ECO:0000259" key="2">
    <source>
        <dbReference type="SMART" id="SM00867"/>
    </source>
</evidence>
<dbReference type="SMART" id="SM00867">
    <property type="entry name" value="YceI"/>
    <property type="match status" value="1"/>
</dbReference>
<feature type="chain" id="PRO_5011571328" evidence="1">
    <location>
        <begin position="22"/>
        <end position="190"/>
    </location>
</feature>
<dbReference type="Pfam" id="PF04264">
    <property type="entry name" value="YceI"/>
    <property type="match status" value="1"/>
</dbReference>
<dbReference type="InterPro" id="IPR007372">
    <property type="entry name" value="Lipid/polyisoprenoid-bd_YceI"/>
</dbReference>
<dbReference type="EMBL" id="FOGB01000001">
    <property type="protein sequence ID" value="SEQ06632.1"/>
    <property type="molecule type" value="Genomic_DNA"/>
</dbReference>
<dbReference type="PANTHER" id="PTHR34406">
    <property type="entry name" value="PROTEIN YCEI"/>
    <property type="match status" value="1"/>
</dbReference>
<dbReference type="NCBIfam" id="NF002994">
    <property type="entry name" value="PRK03757.1"/>
    <property type="match status" value="1"/>
</dbReference>
<evidence type="ECO:0000313" key="3">
    <source>
        <dbReference type="EMBL" id="SEQ06632.1"/>
    </source>
</evidence>
<feature type="signal peptide" evidence="1">
    <location>
        <begin position="1"/>
        <end position="21"/>
    </location>
</feature>
<keyword evidence="4" id="KW-1185">Reference proteome</keyword>
<feature type="domain" description="Lipid/polyisoprenoid-binding YceI-like" evidence="2">
    <location>
        <begin position="23"/>
        <end position="188"/>
    </location>
</feature>
<dbReference type="PANTHER" id="PTHR34406:SF1">
    <property type="entry name" value="PROTEIN YCEI"/>
    <property type="match status" value="1"/>
</dbReference>
<proteinExistence type="predicted"/>
<gene>
    <name evidence="3" type="ORF">SAMN03080615_00256</name>
</gene>
<sequence>MNLKTVIAGAILAGTITSAQAADYVIDDKGAHASINFSIKHLGYSWVVGRFNEFNGSFSYDEANPAASSVTVNIKPASVDSNHAERDKHLRSEDFLAVDKFPEAKFVSTAFTPADDGSAVLSGNLTLRGVTKPIDISVTKIGEGKDPWGGYRAGFRGTTELKLKEYGINFNLGPASESVYLNLNVEGIRQ</sequence>
<dbReference type="Gene3D" id="2.40.128.110">
    <property type="entry name" value="Lipid/polyisoprenoid-binding, YceI-like"/>
    <property type="match status" value="1"/>
</dbReference>
<evidence type="ECO:0000313" key="4">
    <source>
        <dbReference type="Proteomes" id="UP000198749"/>
    </source>
</evidence>
<organism evidence="3 4">
    <name type="scientific">Amphritea atlantica</name>
    <dbReference type="NCBI Taxonomy" id="355243"/>
    <lineage>
        <taxon>Bacteria</taxon>
        <taxon>Pseudomonadati</taxon>
        <taxon>Pseudomonadota</taxon>
        <taxon>Gammaproteobacteria</taxon>
        <taxon>Oceanospirillales</taxon>
        <taxon>Oceanospirillaceae</taxon>
        <taxon>Amphritea</taxon>
    </lineage>
</organism>
<dbReference type="SUPFAM" id="SSF101874">
    <property type="entry name" value="YceI-like"/>
    <property type="match status" value="1"/>
</dbReference>